<name>A0A699V4A2_TANCI</name>
<dbReference type="Gene3D" id="4.10.60.10">
    <property type="entry name" value="Zinc finger, CCHC-type"/>
    <property type="match status" value="1"/>
</dbReference>
<dbReference type="SMART" id="SM00343">
    <property type="entry name" value="ZnF_C2HC"/>
    <property type="match status" value="2"/>
</dbReference>
<dbReference type="AlphaFoldDB" id="A0A699V4A2"/>
<feature type="region of interest" description="Disordered" evidence="2">
    <location>
        <begin position="1"/>
        <end position="58"/>
    </location>
</feature>
<keyword evidence="1" id="KW-0862">Zinc</keyword>
<keyword evidence="1" id="KW-0479">Metal-binding</keyword>
<dbReference type="PROSITE" id="PS50158">
    <property type="entry name" value="ZF_CCHC"/>
    <property type="match status" value="1"/>
</dbReference>
<keyword evidence="1" id="KW-0863">Zinc-finger</keyword>
<evidence type="ECO:0000256" key="2">
    <source>
        <dbReference type="SAM" id="MobiDB-lite"/>
    </source>
</evidence>
<sequence length="146" mass="16325">MVAATEPKTIQKAEQIAGTLTDEALRNGSIKKNHKKRENKGEPSKDRNVRDDNKRTRTANAFATTTNPVRGEYTGTTPKCTTCNYHHSPETPCHTCFNCNRLGHYPIDCRVVPRNVNPINARNLTVKACYECSSVDHIRPACSKLN</sequence>
<organism evidence="4">
    <name type="scientific">Tanacetum cinerariifolium</name>
    <name type="common">Dalmatian daisy</name>
    <name type="synonym">Chrysanthemum cinerariifolium</name>
    <dbReference type="NCBI Taxonomy" id="118510"/>
    <lineage>
        <taxon>Eukaryota</taxon>
        <taxon>Viridiplantae</taxon>
        <taxon>Streptophyta</taxon>
        <taxon>Embryophyta</taxon>
        <taxon>Tracheophyta</taxon>
        <taxon>Spermatophyta</taxon>
        <taxon>Magnoliopsida</taxon>
        <taxon>eudicotyledons</taxon>
        <taxon>Gunneridae</taxon>
        <taxon>Pentapetalae</taxon>
        <taxon>asterids</taxon>
        <taxon>campanulids</taxon>
        <taxon>Asterales</taxon>
        <taxon>Asteraceae</taxon>
        <taxon>Asteroideae</taxon>
        <taxon>Anthemideae</taxon>
        <taxon>Anthemidinae</taxon>
        <taxon>Tanacetum</taxon>
    </lineage>
</organism>
<dbReference type="GO" id="GO:0008270">
    <property type="term" value="F:zinc ion binding"/>
    <property type="evidence" value="ECO:0007669"/>
    <property type="project" value="UniProtKB-KW"/>
</dbReference>
<evidence type="ECO:0000259" key="3">
    <source>
        <dbReference type="PROSITE" id="PS50158"/>
    </source>
</evidence>
<feature type="compositionally biased region" description="Basic residues" evidence="2">
    <location>
        <begin position="29"/>
        <end position="38"/>
    </location>
</feature>
<gene>
    <name evidence="4" type="ORF">Tci_902041</name>
</gene>
<evidence type="ECO:0000256" key="1">
    <source>
        <dbReference type="PROSITE-ProRule" id="PRU00047"/>
    </source>
</evidence>
<accession>A0A699V4A2</accession>
<protein>
    <recommendedName>
        <fullName evidence="3">CCHC-type domain-containing protein</fullName>
    </recommendedName>
</protein>
<reference evidence="4" key="1">
    <citation type="journal article" date="2019" name="Sci. Rep.">
        <title>Draft genome of Tanacetum cinerariifolium, the natural source of mosquito coil.</title>
        <authorList>
            <person name="Yamashiro T."/>
            <person name="Shiraishi A."/>
            <person name="Satake H."/>
            <person name="Nakayama K."/>
        </authorList>
    </citation>
    <scope>NUCLEOTIDE SEQUENCE</scope>
</reference>
<dbReference type="SUPFAM" id="SSF57756">
    <property type="entry name" value="Retrovirus zinc finger-like domains"/>
    <property type="match status" value="1"/>
</dbReference>
<dbReference type="GO" id="GO:0003676">
    <property type="term" value="F:nucleic acid binding"/>
    <property type="evidence" value="ECO:0007669"/>
    <property type="project" value="InterPro"/>
</dbReference>
<dbReference type="InterPro" id="IPR036875">
    <property type="entry name" value="Znf_CCHC_sf"/>
</dbReference>
<proteinExistence type="predicted"/>
<dbReference type="InterPro" id="IPR001878">
    <property type="entry name" value="Znf_CCHC"/>
</dbReference>
<comment type="caution">
    <text evidence="4">The sequence shown here is derived from an EMBL/GenBank/DDBJ whole genome shotgun (WGS) entry which is preliminary data.</text>
</comment>
<feature type="domain" description="CCHC-type" evidence="3">
    <location>
        <begin position="96"/>
        <end position="110"/>
    </location>
</feature>
<dbReference type="EMBL" id="BKCJ011400499">
    <property type="protein sequence ID" value="GFD30072.1"/>
    <property type="molecule type" value="Genomic_DNA"/>
</dbReference>
<feature type="compositionally biased region" description="Basic and acidic residues" evidence="2">
    <location>
        <begin position="39"/>
        <end position="55"/>
    </location>
</feature>
<evidence type="ECO:0000313" key="4">
    <source>
        <dbReference type="EMBL" id="GFD30072.1"/>
    </source>
</evidence>